<evidence type="ECO:0000313" key="3">
    <source>
        <dbReference type="EMBL" id="KAF5371721.1"/>
    </source>
</evidence>
<gene>
    <name evidence="3" type="ORF">D9758_003502</name>
</gene>
<dbReference type="SMART" id="SM00950">
    <property type="entry name" value="Piwi"/>
    <property type="match status" value="1"/>
</dbReference>
<dbReference type="Pfam" id="PF16486">
    <property type="entry name" value="ArgoN"/>
    <property type="match status" value="1"/>
</dbReference>
<dbReference type="PANTHER" id="PTHR22891">
    <property type="entry name" value="EUKARYOTIC TRANSLATION INITIATION FACTOR 2C"/>
    <property type="match status" value="1"/>
</dbReference>
<dbReference type="InterPro" id="IPR003100">
    <property type="entry name" value="PAZ_dom"/>
</dbReference>
<dbReference type="InterPro" id="IPR036085">
    <property type="entry name" value="PAZ_dom_sf"/>
</dbReference>
<evidence type="ECO:0000259" key="2">
    <source>
        <dbReference type="PROSITE" id="PS50822"/>
    </source>
</evidence>
<organism evidence="3 4">
    <name type="scientific">Tetrapyrgos nigripes</name>
    <dbReference type="NCBI Taxonomy" id="182062"/>
    <lineage>
        <taxon>Eukaryota</taxon>
        <taxon>Fungi</taxon>
        <taxon>Dikarya</taxon>
        <taxon>Basidiomycota</taxon>
        <taxon>Agaricomycotina</taxon>
        <taxon>Agaricomycetes</taxon>
        <taxon>Agaricomycetidae</taxon>
        <taxon>Agaricales</taxon>
        <taxon>Marasmiineae</taxon>
        <taxon>Marasmiaceae</taxon>
        <taxon>Tetrapyrgos</taxon>
    </lineage>
</organism>
<dbReference type="EMBL" id="JAACJM010000007">
    <property type="protein sequence ID" value="KAF5371721.1"/>
    <property type="molecule type" value="Genomic_DNA"/>
</dbReference>
<feature type="compositionally biased region" description="Gly residues" evidence="1">
    <location>
        <begin position="13"/>
        <end position="34"/>
    </location>
</feature>
<dbReference type="Proteomes" id="UP000559256">
    <property type="component" value="Unassembled WGS sequence"/>
</dbReference>
<name>A0A8H5LWB1_9AGAR</name>
<dbReference type="AlphaFoldDB" id="A0A8H5LWB1"/>
<keyword evidence="4" id="KW-1185">Reference proteome</keyword>
<dbReference type="Gene3D" id="2.170.260.10">
    <property type="entry name" value="paz domain"/>
    <property type="match status" value="1"/>
</dbReference>
<dbReference type="SUPFAM" id="SSF53098">
    <property type="entry name" value="Ribonuclease H-like"/>
    <property type="match status" value="1"/>
</dbReference>
<sequence length="875" mass="97671">MYQQPYQGRGRGRGGFGGGRGGGGGGSSFRGRGGPPVQAHSRPPPDIDIKLKTNCFSITKLPQKEYYQYDAFSPEIKNFNRRQELIHKLQNVVNPDFFTPKCIFDGTRILFSPRRLQVHEYQDFTFSMSMSDRHHTRPMAGQRGVCTIRIAATSAEPVKTDHLKQLASGVKSDEKTTTATNLLQLLLCQVPNQNSLVHTARAFYSNPGAGDIGGGLELWRGFFHYKGGPVVDLAMSFLGIRNPRDLYFNDSELGFRKLKSFLRNLKIEIELRTGEKKIRAIRGLEPRAGEFEFSKDGETMTVQQYLQSCYGIVLSYPRMVGLILSPPNADVKVVVPMECCILKPGQIYKQKVPDDKTADVVRFATLRPGERLAAITGRGSRDVKLDSPVLSYANSEYLLEAGVQVSQIPLIITGRFLAIPDVKFRGAPITPPNGAWNLRNQLVSGPSKLECWVVVSFDGVSQNESQLAQVASHLKTACERLGMYAADVKAVRVFNEQAYERGLQEVQKMLMKDFEQGKKTLVVVICPDRNNPNLRQAVKYWSDIQTGIPTQCIRSSKLRQANTQYYENVALKINLRLGGRNFTVESPVFQRLKQAPFMIMGADVGHPSPGLPRPSVTSLVWSRDRDGTSYVTFTDVQEPRMEAIVNLGPMVSAAIDQFGRVNKYPPQKILFYRDGLSEGEFSTVAANEVEQIRSAVNDLWIKRNLKGDKPKLTYIVVGKRHHITFFPDKDSPADDGKGNCLAGFATNELKHPLTTDFYLQSHSAIQGTARSSHYTVIEDEIYNYNTSQLQELSFSLCHIYAKATRSVSIPAPVYYADLACSRLAYHLSPSSTLHQSDGVSSHGSDNGRGREVNIAQWKAEFKTVHNNVAPIMYFL</sequence>
<dbReference type="InterPro" id="IPR003165">
    <property type="entry name" value="Piwi"/>
</dbReference>
<dbReference type="Gene3D" id="3.30.420.10">
    <property type="entry name" value="Ribonuclease H-like superfamily/Ribonuclease H"/>
    <property type="match status" value="1"/>
</dbReference>
<dbReference type="CDD" id="cd02846">
    <property type="entry name" value="PAZ_argonaute_like"/>
    <property type="match status" value="1"/>
</dbReference>
<dbReference type="InterPro" id="IPR032474">
    <property type="entry name" value="Argonaute_N"/>
</dbReference>
<dbReference type="InterPro" id="IPR036397">
    <property type="entry name" value="RNaseH_sf"/>
</dbReference>
<feature type="region of interest" description="Disordered" evidence="1">
    <location>
        <begin position="1"/>
        <end position="46"/>
    </location>
</feature>
<dbReference type="Pfam" id="PF02171">
    <property type="entry name" value="Piwi"/>
    <property type="match status" value="1"/>
</dbReference>
<dbReference type="Gene3D" id="3.40.50.2300">
    <property type="match status" value="1"/>
</dbReference>
<proteinExistence type="predicted"/>
<evidence type="ECO:0000313" key="4">
    <source>
        <dbReference type="Proteomes" id="UP000559256"/>
    </source>
</evidence>
<dbReference type="SUPFAM" id="SSF101690">
    <property type="entry name" value="PAZ domain"/>
    <property type="match status" value="1"/>
</dbReference>
<protein>
    <recommendedName>
        <fullName evidence="2">Piwi domain-containing protein</fullName>
    </recommendedName>
</protein>
<dbReference type="PROSITE" id="PS50822">
    <property type="entry name" value="PIWI"/>
    <property type="match status" value="1"/>
</dbReference>
<accession>A0A8H5LWB1</accession>
<feature type="domain" description="Piwi" evidence="2">
    <location>
        <begin position="521"/>
        <end position="828"/>
    </location>
</feature>
<reference evidence="3 4" key="1">
    <citation type="journal article" date="2020" name="ISME J.">
        <title>Uncovering the hidden diversity of litter-decomposition mechanisms in mushroom-forming fungi.</title>
        <authorList>
            <person name="Floudas D."/>
            <person name="Bentzer J."/>
            <person name="Ahren D."/>
            <person name="Johansson T."/>
            <person name="Persson P."/>
            <person name="Tunlid A."/>
        </authorList>
    </citation>
    <scope>NUCLEOTIDE SEQUENCE [LARGE SCALE GENOMIC DNA]</scope>
    <source>
        <strain evidence="3 4">CBS 291.85</strain>
    </source>
</reference>
<dbReference type="Pfam" id="PF02170">
    <property type="entry name" value="PAZ"/>
    <property type="match status" value="1"/>
</dbReference>
<dbReference type="InterPro" id="IPR012337">
    <property type="entry name" value="RNaseH-like_sf"/>
</dbReference>
<dbReference type="OrthoDB" id="10252740at2759"/>
<dbReference type="GO" id="GO:0003723">
    <property type="term" value="F:RNA binding"/>
    <property type="evidence" value="ECO:0007669"/>
    <property type="project" value="InterPro"/>
</dbReference>
<evidence type="ECO:0000256" key="1">
    <source>
        <dbReference type="SAM" id="MobiDB-lite"/>
    </source>
</evidence>
<comment type="caution">
    <text evidence="3">The sequence shown here is derived from an EMBL/GenBank/DDBJ whole genome shotgun (WGS) entry which is preliminary data.</text>
</comment>